<evidence type="ECO:0000256" key="2">
    <source>
        <dbReference type="ARBA" id="ARBA00023157"/>
    </source>
</evidence>
<keyword evidence="2" id="KW-1015">Disulfide bond</keyword>
<organism evidence="5 6">
    <name type="scientific">Allokutzneria multivorans</name>
    <dbReference type="NCBI Taxonomy" id="1142134"/>
    <lineage>
        <taxon>Bacteria</taxon>
        <taxon>Bacillati</taxon>
        <taxon>Actinomycetota</taxon>
        <taxon>Actinomycetes</taxon>
        <taxon>Pseudonocardiales</taxon>
        <taxon>Pseudonocardiaceae</taxon>
        <taxon>Allokutzneria</taxon>
    </lineage>
</organism>
<feature type="signal peptide" evidence="3">
    <location>
        <begin position="1"/>
        <end position="26"/>
    </location>
</feature>
<gene>
    <name evidence="5" type="ORF">GCM10022247_19420</name>
</gene>
<feature type="chain" id="PRO_5045394107" evidence="3">
    <location>
        <begin position="27"/>
        <end position="265"/>
    </location>
</feature>
<comment type="similarity">
    <text evidence="1">Belongs to the peptidase S1 family.</text>
</comment>
<dbReference type="InterPro" id="IPR001254">
    <property type="entry name" value="Trypsin_dom"/>
</dbReference>
<dbReference type="Proteomes" id="UP001501747">
    <property type="component" value="Unassembled WGS sequence"/>
</dbReference>
<dbReference type="InterPro" id="IPR001314">
    <property type="entry name" value="Peptidase_S1A"/>
</dbReference>
<sequence length="265" mass="27593">MNTMKMRSLLIAATAVAVTLFGQGMAAATPAGDVGSKIVGGGDATEAYSFMASMQAKATGAHRCGASLIAPQWLVTAAHCVAQQNPADYQFRIGSTSRTGGGELVGADKFVQHPWYIPVFLGWNDIAVVHLSAPVSAEPVKIADASPDAQTAARIIGWGLTCPERGCGQPPVTLQELNTKIESDSSCSAIPFDAQHELCVDAPNNTASACFGDSGGPALLKADGAWRLAGATSRGQSLRCTSGDTIYSDVTSHRDWINQQLGSIR</sequence>
<dbReference type="SUPFAM" id="SSF50494">
    <property type="entry name" value="Trypsin-like serine proteases"/>
    <property type="match status" value="1"/>
</dbReference>
<dbReference type="EMBL" id="BAABAL010000006">
    <property type="protein sequence ID" value="GAA3999304.1"/>
    <property type="molecule type" value="Genomic_DNA"/>
</dbReference>
<dbReference type="InterPro" id="IPR009003">
    <property type="entry name" value="Peptidase_S1_PA"/>
</dbReference>
<dbReference type="PROSITE" id="PS50240">
    <property type="entry name" value="TRYPSIN_DOM"/>
    <property type="match status" value="1"/>
</dbReference>
<evidence type="ECO:0000313" key="6">
    <source>
        <dbReference type="Proteomes" id="UP001501747"/>
    </source>
</evidence>
<evidence type="ECO:0000259" key="4">
    <source>
        <dbReference type="PROSITE" id="PS50240"/>
    </source>
</evidence>
<dbReference type="InterPro" id="IPR018114">
    <property type="entry name" value="TRYPSIN_HIS"/>
</dbReference>
<evidence type="ECO:0000313" key="5">
    <source>
        <dbReference type="EMBL" id="GAA3999304.1"/>
    </source>
</evidence>
<proteinExistence type="inferred from homology"/>
<dbReference type="Pfam" id="PF00089">
    <property type="entry name" value="Trypsin"/>
    <property type="match status" value="1"/>
</dbReference>
<keyword evidence="5" id="KW-0645">Protease</keyword>
<dbReference type="GO" id="GO:0006508">
    <property type="term" value="P:proteolysis"/>
    <property type="evidence" value="ECO:0007669"/>
    <property type="project" value="UniProtKB-KW"/>
</dbReference>
<dbReference type="GO" id="GO:0008233">
    <property type="term" value="F:peptidase activity"/>
    <property type="evidence" value="ECO:0007669"/>
    <property type="project" value="UniProtKB-KW"/>
</dbReference>
<dbReference type="InterPro" id="IPR050430">
    <property type="entry name" value="Peptidase_S1"/>
</dbReference>
<dbReference type="InterPro" id="IPR043504">
    <property type="entry name" value="Peptidase_S1_PA_chymotrypsin"/>
</dbReference>
<dbReference type="PANTHER" id="PTHR24276:SF98">
    <property type="entry name" value="FI18310P1-RELATED"/>
    <property type="match status" value="1"/>
</dbReference>
<dbReference type="PANTHER" id="PTHR24276">
    <property type="entry name" value="POLYSERASE-RELATED"/>
    <property type="match status" value="1"/>
</dbReference>
<evidence type="ECO:0000256" key="1">
    <source>
        <dbReference type="ARBA" id="ARBA00007664"/>
    </source>
</evidence>
<dbReference type="SMART" id="SM00020">
    <property type="entry name" value="Tryp_SPc"/>
    <property type="match status" value="1"/>
</dbReference>
<reference evidence="6" key="1">
    <citation type="journal article" date="2019" name="Int. J. Syst. Evol. Microbiol.">
        <title>The Global Catalogue of Microorganisms (GCM) 10K type strain sequencing project: providing services to taxonomists for standard genome sequencing and annotation.</title>
        <authorList>
            <consortium name="The Broad Institute Genomics Platform"/>
            <consortium name="The Broad Institute Genome Sequencing Center for Infectious Disease"/>
            <person name="Wu L."/>
            <person name="Ma J."/>
        </authorList>
    </citation>
    <scope>NUCLEOTIDE SEQUENCE [LARGE SCALE GENOMIC DNA]</scope>
    <source>
        <strain evidence="6">JCM 17342</strain>
    </source>
</reference>
<evidence type="ECO:0000256" key="3">
    <source>
        <dbReference type="SAM" id="SignalP"/>
    </source>
</evidence>
<comment type="caution">
    <text evidence="5">The sequence shown here is derived from an EMBL/GenBank/DDBJ whole genome shotgun (WGS) entry which is preliminary data.</text>
</comment>
<feature type="domain" description="Peptidase S1" evidence="4">
    <location>
        <begin position="38"/>
        <end position="262"/>
    </location>
</feature>
<accession>A0ABP7RLL9</accession>
<dbReference type="PROSITE" id="PS00134">
    <property type="entry name" value="TRYPSIN_HIS"/>
    <property type="match status" value="1"/>
</dbReference>
<keyword evidence="5" id="KW-0378">Hydrolase</keyword>
<protein>
    <submittedName>
        <fullName evidence="5">Serine protease</fullName>
    </submittedName>
</protein>
<dbReference type="PRINTS" id="PR00722">
    <property type="entry name" value="CHYMOTRYPSIN"/>
</dbReference>
<name>A0ABP7RLL9_9PSEU</name>
<dbReference type="CDD" id="cd00190">
    <property type="entry name" value="Tryp_SPc"/>
    <property type="match status" value="1"/>
</dbReference>
<dbReference type="Gene3D" id="2.40.10.10">
    <property type="entry name" value="Trypsin-like serine proteases"/>
    <property type="match status" value="1"/>
</dbReference>
<keyword evidence="3" id="KW-0732">Signal</keyword>
<keyword evidence="6" id="KW-1185">Reference proteome</keyword>